<feature type="compositionally biased region" description="Polar residues" evidence="6">
    <location>
        <begin position="78"/>
        <end position="90"/>
    </location>
</feature>
<dbReference type="AlphaFoldDB" id="A0A4V3SBC6"/>
<feature type="region of interest" description="Disordered" evidence="6">
    <location>
        <begin position="66"/>
        <end position="143"/>
    </location>
</feature>
<keyword evidence="4" id="KW-0804">Transcription</keyword>
<name>A0A4V3SBC6_9HYME</name>
<evidence type="ECO:0000256" key="6">
    <source>
        <dbReference type="SAM" id="MobiDB-lite"/>
    </source>
</evidence>
<keyword evidence="8" id="KW-0436">Ligase</keyword>
<sequence length="143" mass="15806">MDIKTNRIRAPNFSQDEKLILISLIKKYKLIIENKRTDAVSGGSSNIVTDVVADAIYEIIGPSIDGLINPFDSDKPTPKSNDVETPSTVINLLDDDMENDDPNHTSVFQAPKNGSSGVKQFQRRNIKSYGDKNSTSKVNAEEH</sequence>
<dbReference type="Proteomes" id="UP000310200">
    <property type="component" value="Unassembled WGS sequence"/>
</dbReference>
<evidence type="ECO:0000256" key="1">
    <source>
        <dbReference type="ARBA" id="ARBA00011764"/>
    </source>
</evidence>
<dbReference type="InterPro" id="IPR028002">
    <property type="entry name" value="Myb_DNA-bind_5"/>
</dbReference>
<evidence type="ECO:0000313" key="9">
    <source>
        <dbReference type="Proteomes" id="UP000310200"/>
    </source>
</evidence>
<dbReference type="Pfam" id="PF13873">
    <property type="entry name" value="Myb_DNA-bind_5"/>
    <property type="match status" value="1"/>
</dbReference>
<evidence type="ECO:0000313" key="8">
    <source>
        <dbReference type="EMBL" id="TGZ52454.1"/>
    </source>
</evidence>
<dbReference type="EMBL" id="QBLH01001267">
    <property type="protein sequence ID" value="TGZ52454.1"/>
    <property type="molecule type" value="Genomic_DNA"/>
</dbReference>
<protein>
    <recommendedName>
        <fullName evidence="2">Regulatory protein zeste</fullName>
    </recommendedName>
</protein>
<evidence type="ECO:0000256" key="3">
    <source>
        <dbReference type="ARBA" id="ARBA00023015"/>
    </source>
</evidence>
<comment type="function">
    <text evidence="5">Involved in transvection phenomena (= synapsis-dependent gene expression), where the synaptic pairing of chromosomes carrying genes with which zeste interacts influences the expression of these genes. Zeste binds to DNA and stimulates transcription from a nearby promoter.</text>
</comment>
<organism evidence="8 9">
    <name type="scientific">Temnothorax longispinosus</name>
    <dbReference type="NCBI Taxonomy" id="300112"/>
    <lineage>
        <taxon>Eukaryota</taxon>
        <taxon>Metazoa</taxon>
        <taxon>Ecdysozoa</taxon>
        <taxon>Arthropoda</taxon>
        <taxon>Hexapoda</taxon>
        <taxon>Insecta</taxon>
        <taxon>Pterygota</taxon>
        <taxon>Neoptera</taxon>
        <taxon>Endopterygota</taxon>
        <taxon>Hymenoptera</taxon>
        <taxon>Apocrita</taxon>
        <taxon>Aculeata</taxon>
        <taxon>Formicoidea</taxon>
        <taxon>Formicidae</taxon>
        <taxon>Myrmicinae</taxon>
        <taxon>Temnothorax</taxon>
    </lineage>
</organism>
<proteinExistence type="predicted"/>
<comment type="subunit">
    <text evidence="1">Self-associates forming complexes of several hundred monomers.</text>
</comment>
<evidence type="ECO:0000259" key="7">
    <source>
        <dbReference type="Pfam" id="PF13873"/>
    </source>
</evidence>
<dbReference type="GO" id="GO:0004812">
    <property type="term" value="F:aminoacyl-tRNA ligase activity"/>
    <property type="evidence" value="ECO:0007669"/>
    <property type="project" value="UniProtKB-KW"/>
</dbReference>
<feature type="domain" description="Myb/SANT-like DNA-binding" evidence="7">
    <location>
        <begin position="9"/>
        <end position="41"/>
    </location>
</feature>
<evidence type="ECO:0000256" key="4">
    <source>
        <dbReference type="ARBA" id="ARBA00023163"/>
    </source>
</evidence>
<comment type="caution">
    <text evidence="8">The sequence shown here is derived from an EMBL/GenBank/DDBJ whole genome shotgun (WGS) entry which is preliminary data.</text>
</comment>
<feature type="compositionally biased region" description="Polar residues" evidence="6">
    <location>
        <begin position="131"/>
        <end position="143"/>
    </location>
</feature>
<gene>
    <name evidence="8" type="ORF">DBV15_11509</name>
</gene>
<evidence type="ECO:0000256" key="2">
    <source>
        <dbReference type="ARBA" id="ARBA00016807"/>
    </source>
</evidence>
<feature type="compositionally biased region" description="Polar residues" evidence="6">
    <location>
        <begin position="104"/>
        <end position="119"/>
    </location>
</feature>
<evidence type="ECO:0000256" key="5">
    <source>
        <dbReference type="ARBA" id="ARBA00025466"/>
    </source>
</evidence>
<keyword evidence="9" id="KW-1185">Reference proteome</keyword>
<accession>A0A4V3SBC6</accession>
<keyword evidence="3" id="KW-0805">Transcription regulation</keyword>
<reference evidence="8 9" key="1">
    <citation type="journal article" date="2019" name="Philos. Trans. R. Soc. Lond., B, Biol. Sci.">
        <title>Ant behaviour and brain gene expression of defending hosts depend on the ecological success of the intruding social parasite.</title>
        <authorList>
            <person name="Kaur R."/>
            <person name="Stoldt M."/>
            <person name="Jongepier E."/>
            <person name="Feldmeyer B."/>
            <person name="Menzel F."/>
            <person name="Bornberg-Bauer E."/>
            <person name="Foitzik S."/>
        </authorList>
    </citation>
    <scope>NUCLEOTIDE SEQUENCE [LARGE SCALE GENOMIC DNA]</scope>
    <source>
        <tissue evidence="8">Whole body</tissue>
    </source>
</reference>
<keyword evidence="8" id="KW-0030">Aminoacyl-tRNA synthetase</keyword>